<dbReference type="GO" id="GO:0070475">
    <property type="term" value="P:rRNA base methylation"/>
    <property type="evidence" value="ECO:0007669"/>
    <property type="project" value="InterPro"/>
</dbReference>
<name>A0A814JXP6_9BILA</name>
<protein>
    <recommendedName>
        <fullName evidence="1">25S rRNA (uridine-N(3))-methyltransferase BMT5-like domain-containing protein</fullName>
    </recommendedName>
</protein>
<reference evidence="2" key="1">
    <citation type="submission" date="2021-02" db="EMBL/GenBank/DDBJ databases">
        <authorList>
            <person name="Nowell W R."/>
        </authorList>
    </citation>
    <scope>NUCLEOTIDE SEQUENCE</scope>
</reference>
<dbReference type="EMBL" id="CAJNOV010000949">
    <property type="protein sequence ID" value="CAF1043888.1"/>
    <property type="molecule type" value="Genomic_DNA"/>
</dbReference>
<gene>
    <name evidence="2" type="ORF">CJN711_LOCUS4408</name>
</gene>
<organism evidence="2 3">
    <name type="scientific">Rotaria magnacalcarata</name>
    <dbReference type="NCBI Taxonomy" id="392030"/>
    <lineage>
        <taxon>Eukaryota</taxon>
        <taxon>Metazoa</taxon>
        <taxon>Spiralia</taxon>
        <taxon>Gnathifera</taxon>
        <taxon>Rotifera</taxon>
        <taxon>Eurotatoria</taxon>
        <taxon>Bdelloidea</taxon>
        <taxon>Philodinida</taxon>
        <taxon>Philodinidae</taxon>
        <taxon>Rotaria</taxon>
    </lineage>
</organism>
<feature type="domain" description="25S rRNA (uridine-N(3))-methyltransferase BMT5-like" evidence="1">
    <location>
        <begin position="584"/>
        <end position="761"/>
    </location>
</feature>
<sequence>MAEAVTEKPLEEELRQCNETYGTENFTTDKTVRSEIHEESSYIGIHASLDKTIKFIPSDGTVQAGVSGVDERVPVELPEISSEYNSSSATIKVKQLLRNFHFCPIYEKKSSRKVSFRLTSPQDKTWEKQDNILSLPDHSVWICRRNNTISYAYANTVTTWDWSNNTFALTSYPTTKITALAENVEADLVVGDEKGNLFIYDKMIPTEQASIEKISYVCSVVCLLKFEGGSEQLFNVELKKLISIPQTNGQKFRILDNGMVVRWHENEINVLEYDPAERQWKLPIPYSYEDIKDILVIPNAKFMIAHENHTGTLWDVRQKLSFTKNKKYVSIVTKNDIGQNLLFIETETLVYDRSLGSKVQLCFHSDLENNKNIEAEKAGLWYIDVMILLSDGSIMYATNTRDSGIHVVTRDGKIVFTKSVKEFLKDEKIDSLKELGDGSVAVECSRSIFILKPQMLSMRKNVYDTIKRLKKNLRNDPTDLELYSKLAKRYMENDPISEEPYQLYLSGLEAAAKSSNFYQARRFYEKARQIKPTCSEPCQLFLSYVKITPYKQLMRRIHLDLFALTKVANDLPNDLKSRRCKTRLLIGEGDFSFTSSLIDKHEVTHPNLRKAIIATDLKATHLQKLSKDQDKKKKVLEKRIVDLKQRGVNVLFGVDAKEIHQTFKGRRFKRIQWNCPFGESTSTARKEFTDTIPKFFQSCSRLQLPNDRVHVTLMQKSDEYWKERQIENRIVHGSATAGYRLIRKRSFGTPDKKRYPNYTHVKTNTTKPYNAGGEENEFIFEKTDTVLPVDSYRKSCKLMDSHKKIYAIKSNNATRKPPLEECYFECSTDEDSSDYYESDSGEEL</sequence>
<dbReference type="SUPFAM" id="SSF50969">
    <property type="entry name" value="YVTN repeat-like/Quinoprotein amine dehydrogenase"/>
    <property type="match status" value="1"/>
</dbReference>
<accession>A0A814JXP6</accession>
<dbReference type="AlphaFoldDB" id="A0A814JXP6"/>
<proteinExistence type="predicted"/>
<evidence type="ECO:0000313" key="3">
    <source>
        <dbReference type="Proteomes" id="UP000663855"/>
    </source>
</evidence>
<evidence type="ECO:0000313" key="2">
    <source>
        <dbReference type="EMBL" id="CAF1043888.1"/>
    </source>
</evidence>
<dbReference type="Proteomes" id="UP000663855">
    <property type="component" value="Unassembled WGS sequence"/>
</dbReference>
<dbReference type="InterPro" id="IPR011044">
    <property type="entry name" value="Quino_amine_DH_bsu"/>
</dbReference>
<comment type="caution">
    <text evidence="2">The sequence shown here is derived from an EMBL/GenBank/DDBJ whole genome shotgun (WGS) entry which is preliminary data.</text>
</comment>
<evidence type="ECO:0000259" key="1">
    <source>
        <dbReference type="Pfam" id="PF10354"/>
    </source>
</evidence>
<dbReference type="InterPro" id="IPR019446">
    <property type="entry name" value="BMT5-like"/>
</dbReference>
<dbReference type="GO" id="GO:0070042">
    <property type="term" value="F:rRNA (uridine-N3-)-methyltransferase activity"/>
    <property type="evidence" value="ECO:0007669"/>
    <property type="project" value="InterPro"/>
</dbReference>
<dbReference type="Pfam" id="PF10354">
    <property type="entry name" value="BMT5-like"/>
    <property type="match status" value="1"/>
</dbReference>